<protein>
    <submittedName>
        <fullName evidence="9">Transposon Ty3-I Gag-Pol polyprotein</fullName>
    </submittedName>
</protein>
<dbReference type="GO" id="GO:0004519">
    <property type="term" value="F:endonuclease activity"/>
    <property type="evidence" value="ECO:0007669"/>
    <property type="project" value="UniProtKB-KW"/>
</dbReference>
<dbReference type="InterPro" id="IPR050951">
    <property type="entry name" value="Retrovirus_Pol_polyprotein"/>
</dbReference>
<evidence type="ECO:0000259" key="8">
    <source>
        <dbReference type="Pfam" id="PF17919"/>
    </source>
</evidence>
<evidence type="ECO:0000313" key="10">
    <source>
        <dbReference type="Proteomes" id="UP000499080"/>
    </source>
</evidence>
<feature type="coiled-coil region" evidence="7">
    <location>
        <begin position="56"/>
        <end position="88"/>
    </location>
</feature>
<keyword evidence="10" id="KW-1185">Reference proteome</keyword>
<dbReference type="EMBL" id="BGPR01000126">
    <property type="protein sequence ID" value="GBL97088.1"/>
    <property type="molecule type" value="Genomic_DNA"/>
</dbReference>
<dbReference type="PANTHER" id="PTHR37984">
    <property type="entry name" value="PROTEIN CBG26694"/>
    <property type="match status" value="1"/>
</dbReference>
<keyword evidence="1" id="KW-0808">Transferase</keyword>
<keyword evidence="2" id="KW-0548">Nucleotidyltransferase</keyword>
<evidence type="ECO:0000256" key="3">
    <source>
        <dbReference type="ARBA" id="ARBA00022722"/>
    </source>
</evidence>
<name>A0A4Y2BYE2_ARAVE</name>
<gene>
    <name evidence="9" type="primary">TY3B-I_238</name>
    <name evidence="9" type="ORF">AVEN_254127_1</name>
</gene>
<evidence type="ECO:0000313" key="9">
    <source>
        <dbReference type="EMBL" id="GBL97088.1"/>
    </source>
</evidence>
<dbReference type="Gene3D" id="3.10.20.370">
    <property type="match status" value="1"/>
</dbReference>
<dbReference type="InterPro" id="IPR043128">
    <property type="entry name" value="Rev_trsase/Diguanyl_cyclase"/>
</dbReference>
<keyword evidence="6" id="KW-0511">Multifunctional enzyme</keyword>
<dbReference type="PANTHER" id="PTHR37984:SF5">
    <property type="entry name" value="PROTEIN NYNRIN-LIKE"/>
    <property type="match status" value="1"/>
</dbReference>
<dbReference type="SUPFAM" id="SSF56672">
    <property type="entry name" value="DNA/RNA polymerases"/>
    <property type="match status" value="1"/>
</dbReference>
<organism evidence="9 10">
    <name type="scientific">Araneus ventricosus</name>
    <name type="common">Orbweaver spider</name>
    <name type="synonym">Epeira ventricosa</name>
    <dbReference type="NCBI Taxonomy" id="182803"/>
    <lineage>
        <taxon>Eukaryota</taxon>
        <taxon>Metazoa</taxon>
        <taxon>Ecdysozoa</taxon>
        <taxon>Arthropoda</taxon>
        <taxon>Chelicerata</taxon>
        <taxon>Arachnida</taxon>
        <taxon>Araneae</taxon>
        <taxon>Araneomorphae</taxon>
        <taxon>Entelegynae</taxon>
        <taxon>Araneoidea</taxon>
        <taxon>Araneidae</taxon>
        <taxon>Araneus</taxon>
    </lineage>
</organism>
<evidence type="ECO:0000256" key="7">
    <source>
        <dbReference type="SAM" id="Coils"/>
    </source>
</evidence>
<comment type="caution">
    <text evidence="9">The sequence shown here is derived from an EMBL/GenBank/DDBJ whole genome shotgun (WGS) entry which is preliminary data.</text>
</comment>
<dbReference type="InterPro" id="IPR043502">
    <property type="entry name" value="DNA/RNA_pol_sf"/>
</dbReference>
<dbReference type="CDD" id="cd01647">
    <property type="entry name" value="RT_LTR"/>
    <property type="match status" value="1"/>
</dbReference>
<keyword evidence="7" id="KW-0175">Coiled coil</keyword>
<proteinExistence type="predicted"/>
<dbReference type="CDD" id="cd09274">
    <property type="entry name" value="RNase_HI_RT_Ty3"/>
    <property type="match status" value="1"/>
</dbReference>
<accession>A0A4Y2BYE2</accession>
<dbReference type="Pfam" id="PF17919">
    <property type="entry name" value="RT_RNaseH_2"/>
    <property type="match status" value="1"/>
</dbReference>
<keyword evidence="3" id="KW-0540">Nuclease</keyword>
<evidence type="ECO:0000256" key="1">
    <source>
        <dbReference type="ARBA" id="ARBA00022679"/>
    </source>
</evidence>
<evidence type="ECO:0000256" key="6">
    <source>
        <dbReference type="ARBA" id="ARBA00023268"/>
    </source>
</evidence>
<dbReference type="Proteomes" id="UP000499080">
    <property type="component" value="Unassembled WGS sequence"/>
</dbReference>
<keyword evidence="4" id="KW-0255">Endonuclease</keyword>
<dbReference type="FunFam" id="3.10.20.370:FF:000001">
    <property type="entry name" value="Retrovirus-related Pol polyprotein from transposon 17.6-like protein"/>
    <property type="match status" value="1"/>
</dbReference>
<reference evidence="9 10" key="1">
    <citation type="journal article" date="2019" name="Sci. Rep.">
        <title>Orb-weaving spider Araneus ventricosus genome elucidates the spidroin gene catalogue.</title>
        <authorList>
            <person name="Kono N."/>
            <person name="Nakamura H."/>
            <person name="Ohtoshi R."/>
            <person name="Moran D.A.P."/>
            <person name="Shinohara A."/>
            <person name="Yoshida Y."/>
            <person name="Fujiwara M."/>
            <person name="Mori M."/>
            <person name="Tomita M."/>
            <person name="Arakawa K."/>
        </authorList>
    </citation>
    <scope>NUCLEOTIDE SEQUENCE [LARGE SCALE GENOMIC DNA]</scope>
</reference>
<evidence type="ECO:0000256" key="4">
    <source>
        <dbReference type="ARBA" id="ARBA00022759"/>
    </source>
</evidence>
<dbReference type="AlphaFoldDB" id="A0A4Y2BYE2"/>
<dbReference type="InterPro" id="IPR041577">
    <property type="entry name" value="RT_RNaseH_2"/>
</dbReference>
<dbReference type="Gene3D" id="2.40.70.10">
    <property type="entry name" value="Acid Proteases"/>
    <property type="match status" value="1"/>
</dbReference>
<keyword evidence="4" id="KW-0378">Hydrolase</keyword>
<sequence>MAYLSKGKKIDLFNLASELRIDVTSSDKIIDLHDKITKSTFFKDNEQFVKDTFNNIIDERKKLEEAEVKKVETEKQRLAEERAFELEKLRLQNHNSTAITANASPIDTNPTRFDLKTVLPTFNPDTDNMTLFLTMFERQMKFLNVSKDYWVSYLIGVLPGDIGKLIAREPEEMFKNYTHVRTILLQRFKLTADRFRILFSRHQKLGHSTWEDFFFELRLSFSSLKKRGQKFIEIDLALCLADGQQSTSTVLKTTVPITVHGRTFRTDLIFLPHAKGNRTLLGVDFLRQSGIVMDMHNNFWYFGDKPNCRIPFAKDIPLPTNNNPVEINRSSYPTNSITSDDPVQSNPVVPETDNLCLRIEEGQNLDTENKNRLTALLNENEEICRLGGEPTPYVKHYINTGDHPPVASTPYRLSPKKKELLRTEIDKLLANDIIEECESPFAAPVVLVPKPNRDIRLCIDYRKLNAITVPDKYPLPLMDTLLHDAKSTAFMSTLDLKTGYHQIEVNPDDKDKTAFVCPFDIARPLSNLTKKNIVWKWSEQEQQAFQTLKQRLVTPPVLRQVDPTKPFIFRTDASGYTLGSVLLQGDSPADERPIEYASRLLSSAEKNYSTTKREALAVVWALDKFRGYIEGADITVASDHQPLK</sequence>
<dbReference type="Gene3D" id="3.10.10.10">
    <property type="entry name" value="HIV Type 1 Reverse Transcriptase, subunit A, domain 1"/>
    <property type="match status" value="1"/>
</dbReference>
<dbReference type="InterPro" id="IPR021109">
    <property type="entry name" value="Peptidase_aspartic_dom_sf"/>
</dbReference>
<evidence type="ECO:0000256" key="5">
    <source>
        <dbReference type="ARBA" id="ARBA00022918"/>
    </source>
</evidence>
<dbReference type="OrthoDB" id="425619at2759"/>
<keyword evidence="5" id="KW-0695">RNA-directed DNA polymerase</keyword>
<dbReference type="Gene3D" id="3.30.70.270">
    <property type="match status" value="1"/>
</dbReference>
<feature type="domain" description="Reverse transcriptase/retrotransposon-derived protein RNase H-like" evidence="8">
    <location>
        <begin position="537"/>
        <end position="636"/>
    </location>
</feature>
<evidence type="ECO:0000256" key="2">
    <source>
        <dbReference type="ARBA" id="ARBA00022695"/>
    </source>
</evidence>
<dbReference type="GO" id="GO:0003964">
    <property type="term" value="F:RNA-directed DNA polymerase activity"/>
    <property type="evidence" value="ECO:0007669"/>
    <property type="project" value="UniProtKB-KW"/>
</dbReference>